<sequence>MTVASLAQQSVPSAAAAEPALAALQAGDEIAARVAAITEAGLARLLTAFGALEIPAWDGLAAGASVRLVVETAGPQPTLRPMADPAGAPSGAARASLPLPVAVTLAVREEAGQPGRIEAGVECSADPAVALAGAVARAAGRQQAPPELLSTLRALLANPQAAAASLPAAAQPLLRALLSSGLDAAAPIDAPTVQALVRQSGVFLDSRLAAGDGAPPRDAKALLLALGAILAKVASPPQAAATPPPEPAAVGPQAAPPLALPAAPAAAASDVRPVPGAPEPARDPAGPALRDPAGENQPSDPRGIPRSPVGDARLLVTALKAALGQGLGPARETASGPSDPPDPASPSRQQGASEPRAGQAGGRASLPRTDAAPRSEPAVPLADLGDRSPDEVARTLHGQVEAALDRIRLSQAAALPRDNARPTDGAPGRPAPNPAWVMDVPVLLPRETANAQLRIAREGGGSGQAGASDGRWSIEFAIETSEAGPVHARLTLGGTRLGVTLWAERSQTLASLRVGADALKRALDEAAFDTSEIAVVAGAPRRPAPTAGVLLDQRS</sequence>
<dbReference type="EMBL" id="CP157484">
    <property type="protein sequence ID" value="XBO40585.1"/>
    <property type="molecule type" value="Genomic_DNA"/>
</dbReference>
<dbReference type="Pfam" id="PF02120">
    <property type="entry name" value="Flg_hook"/>
    <property type="match status" value="1"/>
</dbReference>
<protein>
    <submittedName>
        <fullName evidence="3">Flagellar hook-length control protein FliK</fullName>
    </submittedName>
</protein>
<name>A0AAU7JK43_9HYPH</name>
<feature type="region of interest" description="Disordered" evidence="1">
    <location>
        <begin position="325"/>
        <end position="389"/>
    </location>
</feature>
<feature type="region of interest" description="Disordered" evidence="1">
    <location>
        <begin position="414"/>
        <end position="434"/>
    </location>
</feature>
<keyword evidence="3" id="KW-0282">Flagellum</keyword>
<evidence type="ECO:0000259" key="2">
    <source>
        <dbReference type="Pfam" id="PF02120"/>
    </source>
</evidence>
<evidence type="ECO:0000313" key="3">
    <source>
        <dbReference type="EMBL" id="XBO40585.1"/>
    </source>
</evidence>
<keyword evidence="3" id="KW-0966">Cell projection</keyword>
<proteinExistence type="predicted"/>
<feature type="region of interest" description="Disordered" evidence="1">
    <location>
        <begin position="237"/>
        <end position="309"/>
    </location>
</feature>
<dbReference type="RefSeq" id="WP_406857444.1">
    <property type="nucleotide sequence ID" value="NZ_CP157484.1"/>
</dbReference>
<organism evidence="3">
    <name type="scientific">Alsobacter sp. KACC 23698</name>
    <dbReference type="NCBI Taxonomy" id="3149229"/>
    <lineage>
        <taxon>Bacteria</taxon>
        <taxon>Pseudomonadati</taxon>
        <taxon>Pseudomonadota</taxon>
        <taxon>Alphaproteobacteria</taxon>
        <taxon>Hyphomicrobiales</taxon>
        <taxon>Alsobacteraceae</taxon>
        <taxon>Alsobacter</taxon>
    </lineage>
</organism>
<accession>A0AAU7JK43</accession>
<dbReference type="AlphaFoldDB" id="A0AAU7JK43"/>
<feature type="domain" description="Flagellar hook-length control protein-like C-terminal" evidence="2">
    <location>
        <begin position="464"/>
        <end position="541"/>
    </location>
</feature>
<dbReference type="InterPro" id="IPR021136">
    <property type="entry name" value="Flagellar_hook_control-like_C"/>
</dbReference>
<reference evidence="3" key="1">
    <citation type="submission" date="2024-05" db="EMBL/GenBank/DDBJ databases">
        <authorList>
            <person name="Kim S."/>
            <person name="Heo J."/>
            <person name="Choi H."/>
            <person name="Choi Y."/>
            <person name="Kwon S.-W."/>
            <person name="Kim Y."/>
        </authorList>
    </citation>
    <scope>NUCLEOTIDE SEQUENCE</scope>
    <source>
        <strain evidence="3">KACC 23698</strain>
    </source>
</reference>
<evidence type="ECO:0000256" key="1">
    <source>
        <dbReference type="SAM" id="MobiDB-lite"/>
    </source>
</evidence>
<keyword evidence="3" id="KW-0969">Cilium</keyword>
<gene>
    <name evidence="3" type="ORF">ABEG18_07430</name>
</gene>